<feature type="region of interest" description="Disordered" evidence="2">
    <location>
        <begin position="1"/>
        <end position="60"/>
    </location>
</feature>
<dbReference type="PANTHER" id="PTHR31286:SF99">
    <property type="entry name" value="DUF4283 DOMAIN-CONTAINING PROTEIN"/>
    <property type="match status" value="1"/>
</dbReference>
<gene>
    <name evidence="4" type="ORF">K2173_016666</name>
</gene>
<reference evidence="4 5" key="1">
    <citation type="submission" date="2021-09" db="EMBL/GenBank/DDBJ databases">
        <title>Genomic insights and catalytic innovation underlie evolution of tropane alkaloids biosynthesis.</title>
        <authorList>
            <person name="Wang Y.-J."/>
            <person name="Tian T."/>
            <person name="Huang J.-P."/>
            <person name="Huang S.-X."/>
        </authorList>
    </citation>
    <scope>NUCLEOTIDE SEQUENCE [LARGE SCALE GENOMIC DNA]</scope>
    <source>
        <strain evidence="4">KIB-2018</strain>
        <tissue evidence="4">Leaf</tissue>
    </source>
</reference>
<dbReference type="PROSITE" id="PS50158">
    <property type="entry name" value="ZF_CCHC"/>
    <property type="match status" value="1"/>
</dbReference>
<dbReference type="PANTHER" id="PTHR31286">
    <property type="entry name" value="GLYCINE-RICH CELL WALL STRUCTURAL PROTEIN 1.8-LIKE"/>
    <property type="match status" value="1"/>
</dbReference>
<evidence type="ECO:0000256" key="2">
    <source>
        <dbReference type="SAM" id="MobiDB-lite"/>
    </source>
</evidence>
<dbReference type="GO" id="GO:0008270">
    <property type="term" value="F:zinc ion binding"/>
    <property type="evidence" value="ECO:0007669"/>
    <property type="project" value="UniProtKB-KW"/>
</dbReference>
<dbReference type="InterPro" id="IPR025558">
    <property type="entry name" value="DUF4283"/>
</dbReference>
<sequence>MDSSKRSEAERGESSHTAIDGHTAKKVRLRDRAENPPPMRQQKSYSDVVTGQHPDPENEELAWPEEVLPEVEEVLPEVEEGDITFVSGSCGHAIELSEPFKNLLDKLWEKAVMVKLLGRRIGYRLLKNRLISMWNLSGSLKVIDLENDFFLVNLLNTDYYLTALTKGPWVIFGHALAVQPWTPTFRPSQGKVEKAVVWVCFPDLPVSRYHPGILQAMGSLLGRTVKIDTNTQQSQRGRFARVAVEIDLTAPVIPIVELEGETIKVTYEGLPQICFECGRVGHGVEICPHRTHKTHDPTENSCDAQHRTTADSRNTQGAGEAQSPVRPPQHPMHAKSIPSRHERNHVAINISSHTDLVYQDPSYKLPEDDVMECEATAMLVSSPMHMEKDIPDGIVNDDRPTSV</sequence>
<organism evidence="4 5">
    <name type="scientific">Erythroxylum novogranatense</name>
    <dbReference type="NCBI Taxonomy" id="1862640"/>
    <lineage>
        <taxon>Eukaryota</taxon>
        <taxon>Viridiplantae</taxon>
        <taxon>Streptophyta</taxon>
        <taxon>Embryophyta</taxon>
        <taxon>Tracheophyta</taxon>
        <taxon>Spermatophyta</taxon>
        <taxon>Magnoliopsida</taxon>
        <taxon>eudicotyledons</taxon>
        <taxon>Gunneridae</taxon>
        <taxon>Pentapetalae</taxon>
        <taxon>rosids</taxon>
        <taxon>fabids</taxon>
        <taxon>Malpighiales</taxon>
        <taxon>Erythroxylaceae</taxon>
        <taxon>Erythroxylum</taxon>
    </lineage>
</organism>
<dbReference type="InterPro" id="IPR040256">
    <property type="entry name" value="At4g02000-like"/>
</dbReference>
<keyword evidence="1" id="KW-0479">Metal-binding</keyword>
<dbReference type="Pfam" id="PF14111">
    <property type="entry name" value="DUF4283"/>
    <property type="match status" value="1"/>
</dbReference>
<feature type="domain" description="CCHC-type" evidence="3">
    <location>
        <begin position="274"/>
        <end position="288"/>
    </location>
</feature>
<evidence type="ECO:0000313" key="4">
    <source>
        <dbReference type="EMBL" id="KAJ8755067.1"/>
    </source>
</evidence>
<dbReference type="InterPro" id="IPR001878">
    <property type="entry name" value="Znf_CCHC"/>
</dbReference>
<keyword evidence="1" id="KW-0863">Zinc-finger</keyword>
<evidence type="ECO:0000256" key="1">
    <source>
        <dbReference type="PROSITE-ProRule" id="PRU00047"/>
    </source>
</evidence>
<feature type="compositionally biased region" description="Basic and acidic residues" evidence="2">
    <location>
        <begin position="1"/>
        <end position="14"/>
    </location>
</feature>
<dbReference type="AlphaFoldDB" id="A0AAV8SS03"/>
<feature type="region of interest" description="Disordered" evidence="2">
    <location>
        <begin position="290"/>
        <end position="341"/>
    </location>
</feature>
<keyword evidence="5" id="KW-1185">Reference proteome</keyword>
<keyword evidence="1" id="KW-0862">Zinc</keyword>
<name>A0AAV8SS03_9ROSI</name>
<dbReference type="Proteomes" id="UP001159364">
    <property type="component" value="Linkage Group LG09"/>
</dbReference>
<protein>
    <recommendedName>
        <fullName evidence="3">CCHC-type domain-containing protein</fullName>
    </recommendedName>
</protein>
<accession>A0AAV8SS03</accession>
<dbReference type="GO" id="GO:0003676">
    <property type="term" value="F:nucleic acid binding"/>
    <property type="evidence" value="ECO:0007669"/>
    <property type="project" value="InterPro"/>
</dbReference>
<evidence type="ECO:0000259" key="3">
    <source>
        <dbReference type="PROSITE" id="PS50158"/>
    </source>
</evidence>
<feature type="compositionally biased region" description="Basic and acidic residues" evidence="2">
    <location>
        <begin position="294"/>
        <end position="310"/>
    </location>
</feature>
<proteinExistence type="predicted"/>
<evidence type="ECO:0000313" key="5">
    <source>
        <dbReference type="Proteomes" id="UP001159364"/>
    </source>
</evidence>
<dbReference type="EMBL" id="JAIWQS010000009">
    <property type="protein sequence ID" value="KAJ8755067.1"/>
    <property type="molecule type" value="Genomic_DNA"/>
</dbReference>
<comment type="caution">
    <text evidence="4">The sequence shown here is derived from an EMBL/GenBank/DDBJ whole genome shotgun (WGS) entry which is preliminary data.</text>
</comment>